<dbReference type="PANTHER" id="PTHR47053">
    <property type="entry name" value="MUREIN DD-ENDOPEPTIDASE MEPH-RELATED"/>
    <property type="match status" value="1"/>
</dbReference>
<dbReference type="GO" id="GO:0008234">
    <property type="term" value="F:cysteine-type peptidase activity"/>
    <property type="evidence" value="ECO:0007669"/>
    <property type="project" value="UniProtKB-KW"/>
</dbReference>
<dbReference type="PROSITE" id="PS51935">
    <property type="entry name" value="NLPC_P60"/>
    <property type="match status" value="1"/>
</dbReference>
<evidence type="ECO:0000313" key="7">
    <source>
        <dbReference type="EMBL" id="HJC05777.1"/>
    </source>
</evidence>
<evidence type="ECO:0000256" key="2">
    <source>
        <dbReference type="ARBA" id="ARBA00022670"/>
    </source>
</evidence>
<evidence type="ECO:0000256" key="1">
    <source>
        <dbReference type="ARBA" id="ARBA00007074"/>
    </source>
</evidence>
<name>A0A9D2N0P5_9FIRM</name>
<proteinExistence type="inferred from homology"/>
<evidence type="ECO:0000313" key="8">
    <source>
        <dbReference type="Proteomes" id="UP000823910"/>
    </source>
</evidence>
<dbReference type="Pfam" id="PF00877">
    <property type="entry name" value="NLPC_P60"/>
    <property type="match status" value="1"/>
</dbReference>
<reference evidence="7" key="1">
    <citation type="journal article" date="2021" name="PeerJ">
        <title>Extensive microbial diversity within the chicken gut microbiome revealed by metagenomics and culture.</title>
        <authorList>
            <person name="Gilroy R."/>
            <person name="Ravi A."/>
            <person name="Getino M."/>
            <person name="Pursley I."/>
            <person name="Horton D.L."/>
            <person name="Alikhan N.F."/>
            <person name="Baker D."/>
            <person name="Gharbi K."/>
            <person name="Hall N."/>
            <person name="Watson M."/>
            <person name="Adriaenssens E.M."/>
            <person name="Foster-Nyarko E."/>
            <person name="Jarju S."/>
            <person name="Secka A."/>
            <person name="Antonio M."/>
            <person name="Oren A."/>
            <person name="Chaudhuri R.R."/>
            <person name="La Ragione R."/>
            <person name="Hildebrand F."/>
            <person name="Pallen M.J."/>
        </authorList>
    </citation>
    <scope>NUCLEOTIDE SEQUENCE</scope>
    <source>
        <strain evidence="7">CHK180-15479</strain>
    </source>
</reference>
<keyword evidence="3" id="KW-0378">Hydrolase</keyword>
<dbReference type="Gene3D" id="3.90.1720.10">
    <property type="entry name" value="endopeptidase domain like (from Nostoc punctiforme)"/>
    <property type="match status" value="1"/>
</dbReference>
<evidence type="ECO:0000256" key="5">
    <source>
        <dbReference type="SAM" id="MobiDB-lite"/>
    </source>
</evidence>
<dbReference type="AlphaFoldDB" id="A0A9D2N0P5"/>
<protein>
    <submittedName>
        <fullName evidence="7">C40 family peptidase</fullName>
    </submittedName>
</protein>
<dbReference type="InterPro" id="IPR000064">
    <property type="entry name" value="NLP_P60_dom"/>
</dbReference>
<dbReference type="InterPro" id="IPR051202">
    <property type="entry name" value="Peptidase_C40"/>
</dbReference>
<gene>
    <name evidence="7" type="ORF">H9704_06435</name>
</gene>
<dbReference type="EMBL" id="DWWT01000027">
    <property type="protein sequence ID" value="HJC05777.1"/>
    <property type="molecule type" value="Genomic_DNA"/>
</dbReference>
<dbReference type="Proteomes" id="UP000823910">
    <property type="component" value="Unassembled WGS sequence"/>
</dbReference>
<reference evidence="7" key="2">
    <citation type="submission" date="2021-04" db="EMBL/GenBank/DDBJ databases">
        <authorList>
            <person name="Gilroy R."/>
        </authorList>
    </citation>
    <scope>NUCLEOTIDE SEQUENCE</scope>
    <source>
        <strain evidence="7">CHK180-15479</strain>
    </source>
</reference>
<keyword evidence="2" id="KW-0645">Protease</keyword>
<dbReference type="PANTHER" id="PTHR47053:SF1">
    <property type="entry name" value="MUREIN DD-ENDOPEPTIDASE MEPH-RELATED"/>
    <property type="match status" value="1"/>
</dbReference>
<dbReference type="GO" id="GO:0006508">
    <property type="term" value="P:proteolysis"/>
    <property type="evidence" value="ECO:0007669"/>
    <property type="project" value="UniProtKB-KW"/>
</dbReference>
<accession>A0A9D2N0P5</accession>
<dbReference type="InterPro" id="IPR038765">
    <property type="entry name" value="Papain-like_cys_pep_sf"/>
</dbReference>
<feature type="region of interest" description="Disordered" evidence="5">
    <location>
        <begin position="42"/>
        <end position="61"/>
    </location>
</feature>
<sequence length="135" mass="14337">MCGCGDSDAGGEPGGCKAGRDSDPHFLCCEYGSAFRRCVSETGRKRSGHRAGEKRAGAGSFGIRNSRRMRREVAEYALRFLGGEYVYGGTDPNEGVDCSGFTRYVLSKAASIDLPHSSRGQADFGTAVTAGFCFV</sequence>
<organism evidence="7 8">
    <name type="scientific">Candidatus Enterocloster excrementipullorum</name>
    <dbReference type="NCBI Taxonomy" id="2838559"/>
    <lineage>
        <taxon>Bacteria</taxon>
        <taxon>Bacillati</taxon>
        <taxon>Bacillota</taxon>
        <taxon>Clostridia</taxon>
        <taxon>Lachnospirales</taxon>
        <taxon>Lachnospiraceae</taxon>
        <taxon>Enterocloster</taxon>
    </lineage>
</organism>
<feature type="compositionally biased region" description="Basic and acidic residues" evidence="5">
    <location>
        <begin position="42"/>
        <end position="56"/>
    </location>
</feature>
<feature type="domain" description="NlpC/P60" evidence="6">
    <location>
        <begin position="67"/>
        <end position="135"/>
    </location>
</feature>
<dbReference type="SUPFAM" id="SSF54001">
    <property type="entry name" value="Cysteine proteinases"/>
    <property type="match status" value="1"/>
</dbReference>
<evidence type="ECO:0000256" key="4">
    <source>
        <dbReference type="ARBA" id="ARBA00022807"/>
    </source>
</evidence>
<comment type="caution">
    <text evidence="7">The sequence shown here is derived from an EMBL/GenBank/DDBJ whole genome shotgun (WGS) entry which is preliminary data.</text>
</comment>
<keyword evidence="4" id="KW-0788">Thiol protease</keyword>
<evidence type="ECO:0000259" key="6">
    <source>
        <dbReference type="PROSITE" id="PS51935"/>
    </source>
</evidence>
<evidence type="ECO:0000256" key="3">
    <source>
        <dbReference type="ARBA" id="ARBA00022801"/>
    </source>
</evidence>
<comment type="similarity">
    <text evidence="1">Belongs to the peptidase C40 family.</text>
</comment>